<gene>
    <name evidence="1" type="ORF">SDC9_111903</name>
</gene>
<accession>A0A645BKE8</accession>
<organism evidence="1">
    <name type="scientific">bioreactor metagenome</name>
    <dbReference type="NCBI Taxonomy" id="1076179"/>
    <lineage>
        <taxon>unclassified sequences</taxon>
        <taxon>metagenomes</taxon>
        <taxon>ecological metagenomes</taxon>
    </lineage>
</organism>
<name>A0A645BKE8_9ZZZZ</name>
<dbReference type="EMBL" id="VSSQ01020278">
    <property type="protein sequence ID" value="MPM65011.1"/>
    <property type="molecule type" value="Genomic_DNA"/>
</dbReference>
<protein>
    <submittedName>
        <fullName evidence="1">Uncharacterized protein</fullName>
    </submittedName>
</protein>
<comment type="caution">
    <text evidence="1">The sequence shown here is derived from an EMBL/GenBank/DDBJ whole genome shotgun (WGS) entry which is preliminary data.</text>
</comment>
<proteinExistence type="predicted"/>
<sequence length="310" mass="33978">MSEAETQRIARLLGAGQGQEGHHVHLAVPEVVALVTVPGQALRGNARTIGSGSRLCELEDAPPDRLLNSRGGTHRDIAVFPERRQPLALRLVVAVEAAFADSVKCAPHPVAEFTHGHASRGVIGDSLRDHNRLALFGRDPVDLPALILGRVVQLGVHIAGFDPMIGADGQRHSRIRDPISQDHPTRAVPAHLRSQHPMIKPRVLARIRIRTCGLTTCVIVEIFFVDDLGRNDDRRIAFQQPNLVGHQRQVTLGEAHHPGRTDLHPFARRCAPDQFAAQHPLTEIDPPLIGLQIGNAQQQRLIVHVEADHQ</sequence>
<evidence type="ECO:0000313" key="1">
    <source>
        <dbReference type="EMBL" id="MPM65011.1"/>
    </source>
</evidence>
<reference evidence="1" key="1">
    <citation type="submission" date="2019-08" db="EMBL/GenBank/DDBJ databases">
        <authorList>
            <person name="Kucharzyk K."/>
            <person name="Murdoch R.W."/>
            <person name="Higgins S."/>
            <person name="Loffler F."/>
        </authorList>
    </citation>
    <scope>NUCLEOTIDE SEQUENCE</scope>
</reference>
<dbReference type="AlphaFoldDB" id="A0A645BKE8"/>